<organism evidence="2 3">
    <name type="scientific">Absidia repens</name>
    <dbReference type="NCBI Taxonomy" id="90262"/>
    <lineage>
        <taxon>Eukaryota</taxon>
        <taxon>Fungi</taxon>
        <taxon>Fungi incertae sedis</taxon>
        <taxon>Mucoromycota</taxon>
        <taxon>Mucoromycotina</taxon>
        <taxon>Mucoromycetes</taxon>
        <taxon>Mucorales</taxon>
        <taxon>Cunninghamellaceae</taxon>
        <taxon>Absidia</taxon>
    </lineage>
</organism>
<feature type="compositionally biased region" description="Polar residues" evidence="1">
    <location>
        <begin position="251"/>
        <end position="263"/>
    </location>
</feature>
<dbReference type="EMBL" id="MCGE01000012">
    <property type="protein sequence ID" value="ORZ15831.1"/>
    <property type="molecule type" value="Genomic_DNA"/>
</dbReference>
<dbReference type="OrthoDB" id="2291034at2759"/>
<evidence type="ECO:0000256" key="1">
    <source>
        <dbReference type="SAM" id="MobiDB-lite"/>
    </source>
</evidence>
<comment type="caution">
    <text evidence="2">The sequence shown here is derived from an EMBL/GenBank/DDBJ whole genome shotgun (WGS) entry which is preliminary data.</text>
</comment>
<feature type="compositionally biased region" description="Polar residues" evidence="1">
    <location>
        <begin position="60"/>
        <end position="85"/>
    </location>
</feature>
<feature type="compositionally biased region" description="Low complexity" evidence="1">
    <location>
        <begin position="11"/>
        <end position="26"/>
    </location>
</feature>
<feature type="compositionally biased region" description="Low complexity" evidence="1">
    <location>
        <begin position="305"/>
        <end position="317"/>
    </location>
</feature>
<accession>A0A1X2IGB1</accession>
<feature type="compositionally biased region" description="Low complexity" evidence="1">
    <location>
        <begin position="264"/>
        <end position="276"/>
    </location>
</feature>
<feature type="compositionally biased region" description="Polar residues" evidence="1">
    <location>
        <begin position="27"/>
        <end position="45"/>
    </location>
</feature>
<feature type="region of interest" description="Disordered" evidence="1">
    <location>
        <begin position="1"/>
        <end position="105"/>
    </location>
</feature>
<feature type="compositionally biased region" description="Acidic residues" evidence="1">
    <location>
        <begin position="190"/>
        <end position="214"/>
    </location>
</feature>
<protein>
    <submittedName>
        <fullName evidence="2">Uncharacterized protein</fullName>
    </submittedName>
</protein>
<evidence type="ECO:0000313" key="3">
    <source>
        <dbReference type="Proteomes" id="UP000193560"/>
    </source>
</evidence>
<name>A0A1X2IGB1_9FUNG</name>
<sequence length="424" mass="46470">MGQHKKSKSWSTLISLPTMLTPSSSSGTRQTCLPADTTSSNNLSVDQDGGHAHNGMIIPSTISMKKSSSQQQYTSRNYGISSGNDNDGEINLNNTNNKELDNRDINDGGIDSNTAFQTLPLFYLFSSDALADEYAKEDTIIPFMEPPTLALDQATLIAGVLESLVRVVDDIPTSITDDDGSSGALTNDTEHEEQDTDRDDDDGDDDDDDDDNDEIDGRGVDTFDMDQDDVHTMAATDTWEGNNIDKENGLGFNTRSSSPENLQPSSPTGSSTGRPPFTIPSYTDIQQQKQHLSSIPTQHAYPKPSTSTLSSTSTYTLRNSDHHHHHRHRHYHSDLPPCPFTIIGLGSFKVALWPSVLNSFSGNQDLNLVVLVSPIYPDDDIIDILYKMEKSLNHALSSEPDTSINAQLIGQYITPLVRTSFTVE</sequence>
<feature type="region of interest" description="Disordered" evidence="1">
    <location>
        <begin position="172"/>
        <end position="328"/>
    </location>
</feature>
<proteinExistence type="predicted"/>
<gene>
    <name evidence="2" type="ORF">BCR42DRAFT_43471</name>
</gene>
<feature type="compositionally biased region" description="Polar residues" evidence="1">
    <location>
        <begin position="280"/>
        <end position="297"/>
    </location>
</feature>
<reference evidence="2 3" key="1">
    <citation type="submission" date="2016-07" db="EMBL/GenBank/DDBJ databases">
        <title>Pervasive Adenine N6-methylation of Active Genes in Fungi.</title>
        <authorList>
            <consortium name="DOE Joint Genome Institute"/>
            <person name="Mondo S.J."/>
            <person name="Dannebaum R.O."/>
            <person name="Kuo R.C."/>
            <person name="Labutti K."/>
            <person name="Haridas S."/>
            <person name="Kuo A."/>
            <person name="Salamov A."/>
            <person name="Ahrendt S.R."/>
            <person name="Lipzen A."/>
            <person name="Sullivan W."/>
            <person name="Andreopoulos W.B."/>
            <person name="Clum A."/>
            <person name="Lindquist E."/>
            <person name="Daum C."/>
            <person name="Ramamoorthy G.K."/>
            <person name="Gryganskyi A."/>
            <person name="Culley D."/>
            <person name="Magnuson J.K."/>
            <person name="James T.Y."/>
            <person name="O'Malley M.A."/>
            <person name="Stajich J.E."/>
            <person name="Spatafora J.W."/>
            <person name="Visel A."/>
            <person name="Grigoriev I.V."/>
        </authorList>
    </citation>
    <scope>NUCLEOTIDE SEQUENCE [LARGE SCALE GENOMIC DNA]</scope>
    <source>
        <strain evidence="2 3">NRRL 1336</strain>
    </source>
</reference>
<dbReference type="AlphaFoldDB" id="A0A1X2IGB1"/>
<dbReference type="Proteomes" id="UP000193560">
    <property type="component" value="Unassembled WGS sequence"/>
</dbReference>
<evidence type="ECO:0000313" key="2">
    <source>
        <dbReference type="EMBL" id="ORZ15831.1"/>
    </source>
</evidence>
<keyword evidence="3" id="KW-1185">Reference proteome</keyword>
<dbReference type="STRING" id="90262.A0A1X2IGB1"/>